<name>A0A3N2CXJ8_9ACTN</name>
<reference evidence="2 3" key="1">
    <citation type="submission" date="2018-11" db="EMBL/GenBank/DDBJ databases">
        <title>Sequencing the genomes of 1000 actinobacteria strains.</title>
        <authorList>
            <person name="Klenk H.-P."/>
        </authorList>
    </citation>
    <scope>NUCLEOTIDE SEQUENCE [LARGE SCALE GENOMIC DNA]</scope>
    <source>
        <strain evidence="2 3">DSM 12652</strain>
    </source>
</reference>
<organism evidence="2 3">
    <name type="scientific">Nocardioides aurantiacus</name>
    <dbReference type="NCBI Taxonomy" id="86796"/>
    <lineage>
        <taxon>Bacteria</taxon>
        <taxon>Bacillati</taxon>
        <taxon>Actinomycetota</taxon>
        <taxon>Actinomycetes</taxon>
        <taxon>Propionibacteriales</taxon>
        <taxon>Nocardioidaceae</taxon>
        <taxon>Nocardioides</taxon>
    </lineage>
</organism>
<proteinExistence type="predicted"/>
<accession>A0A3N2CXJ8</accession>
<dbReference type="EMBL" id="RKHO01000001">
    <property type="protein sequence ID" value="ROR92183.1"/>
    <property type="molecule type" value="Genomic_DNA"/>
</dbReference>
<keyword evidence="3" id="KW-1185">Reference proteome</keyword>
<protein>
    <submittedName>
        <fullName evidence="2">Uncharacterized protein DUF3515</fullName>
    </submittedName>
</protein>
<sequence>MVAGVVALGALLAGCGGGVEVSPSRTDGALPAAERRACERLVDDLPDAVGDQPREEVSGNPLAAAWGDPPVVLRCGVGSPADFTPLSTCQEINGVLWFVPEGQITDQGADVVATSMGSLPRVEVAVPAALRPPQGILTDLSDALRAQGRTPDPDEPCS</sequence>
<gene>
    <name evidence="2" type="ORF">EDD33_3067</name>
</gene>
<comment type="caution">
    <text evidence="2">The sequence shown here is derived from an EMBL/GenBank/DDBJ whole genome shotgun (WGS) entry which is preliminary data.</text>
</comment>
<dbReference type="InterPro" id="IPR021903">
    <property type="entry name" value="DUF3515"/>
</dbReference>
<evidence type="ECO:0000256" key="1">
    <source>
        <dbReference type="SAM" id="MobiDB-lite"/>
    </source>
</evidence>
<dbReference type="AlphaFoldDB" id="A0A3N2CXJ8"/>
<evidence type="ECO:0000313" key="2">
    <source>
        <dbReference type="EMBL" id="ROR92183.1"/>
    </source>
</evidence>
<dbReference type="Proteomes" id="UP000281738">
    <property type="component" value="Unassembled WGS sequence"/>
</dbReference>
<evidence type="ECO:0000313" key="3">
    <source>
        <dbReference type="Proteomes" id="UP000281738"/>
    </source>
</evidence>
<feature type="region of interest" description="Disordered" evidence="1">
    <location>
        <begin position="139"/>
        <end position="158"/>
    </location>
</feature>
<dbReference type="Pfam" id="PF12028">
    <property type="entry name" value="DUF3515"/>
    <property type="match status" value="1"/>
</dbReference>